<gene>
    <name evidence="2" type="ORF">SAMN03080606_01627</name>
</gene>
<dbReference type="EMBL" id="FMUS01000009">
    <property type="protein sequence ID" value="SCY48740.1"/>
    <property type="molecule type" value="Genomic_DNA"/>
</dbReference>
<dbReference type="RefSeq" id="WP_091542100.1">
    <property type="nucleotide sequence ID" value="NZ_FMUS01000009.1"/>
</dbReference>
<sequence length="93" mass="10528">MKKMTRKLVALFIMLMLVSSIGTSFAYAAPTDDSSIVKEPNESISDDSIIVEDPYGDFIGEMSYEEYLFYLYGEEMIVPYSIPGVVEHKMLII</sequence>
<protein>
    <submittedName>
        <fullName evidence="2">Uncharacterized protein</fullName>
    </submittedName>
</protein>
<feature type="signal peptide" evidence="1">
    <location>
        <begin position="1"/>
        <end position="28"/>
    </location>
</feature>
<evidence type="ECO:0000256" key="1">
    <source>
        <dbReference type="SAM" id="SignalP"/>
    </source>
</evidence>
<dbReference type="AlphaFoldDB" id="A0A1G5GBX1"/>
<evidence type="ECO:0000313" key="2">
    <source>
        <dbReference type="EMBL" id="SCY48740.1"/>
    </source>
</evidence>
<keyword evidence="3" id="KW-1185">Reference proteome</keyword>
<dbReference type="STRING" id="1120976.SAMN03080606_01627"/>
<dbReference type="Proteomes" id="UP000198636">
    <property type="component" value="Unassembled WGS sequence"/>
</dbReference>
<proteinExistence type="predicted"/>
<name>A0A1G5GBX1_9FIRM</name>
<accession>A0A1G5GBX1</accession>
<keyword evidence="1" id="KW-0732">Signal</keyword>
<organism evidence="2 3">
    <name type="scientific">Alkaliphilus peptidifermentans DSM 18978</name>
    <dbReference type="NCBI Taxonomy" id="1120976"/>
    <lineage>
        <taxon>Bacteria</taxon>
        <taxon>Bacillati</taxon>
        <taxon>Bacillota</taxon>
        <taxon>Clostridia</taxon>
        <taxon>Peptostreptococcales</taxon>
        <taxon>Natronincolaceae</taxon>
        <taxon>Alkaliphilus</taxon>
    </lineage>
</organism>
<reference evidence="2 3" key="1">
    <citation type="submission" date="2016-10" db="EMBL/GenBank/DDBJ databases">
        <authorList>
            <person name="de Groot N.N."/>
        </authorList>
    </citation>
    <scope>NUCLEOTIDE SEQUENCE [LARGE SCALE GENOMIC DNA]</scope>
    <source>
        <strain evidence="2 3">DSM 18978</strain>
    </source>
</reference>
<evidence type="ECO:0000313" key="3">
    <source>
        <dbReference type="Proteomes" id="UP000198636"/>
    </source>
</evidence>
<feature type="chain" id="PRO_5011620020" evidence="1">
    <location>
        <begin position="29"/>
        <end position="93"/>
    </location>
</feature>